<name>A0A9D1XR18_9BACT</name>
<keyword evidence="2" id="KW-0449">Lipoprotein</keyword>
<sequence>MRLNSIKTYISVSLLAGAMFACSEDKLDTINKNPDNAPGVDAKFILTDAITSTAFSNVGGDFNHYFSSYVEHEVGVFNQLYNAEYRVAEVYSSATFNNTWGGVYSSLKNARIIIDKCSDGGTQSGNYTTKGMAEVLAALNAGLIADAFGDAPFSQAALPNLENGRPQYMTPELDSQESIYEAIFQYLDAAIEDLPKGDTHVSGAPTTQDILFRGNTEKWLKLAYGLKARYTMHLLNRAEDKEATLRDIVEYCNKAATTTADEAAFNVYDGNQNLNPCFDFFYSREYMAASASLAKKLIAREDPRLGRTFMSAVDGTTYNATQLTTEQAKSMELMAPNGAPEQQQQVYNTSIFGYAATAPTFLQSAHEVLFLKAEALVRLNRLEEAKATLKEAVVLGLLNMENSVSSAANSYYYGVILNDEEPVTRTTAESYFDNNVSPLFDANPLKETMIQKYLAFWGSNGESTETYNDVRRLKAEGNDFYEFENPGRFPLRAPYGSDDVTANPNVQEAYGDGQYVFTENVWWAGGTR</sequence>
<dbReference type="Pfam" id="PF12771">
    <property type="entry name" value="SusD-like_2"/>
    <property type="match status" value="1"/>
</dbReference>
<feature type="chain" id="PRO_5038845120" evidence="1">
    <location>
        <begin position="24"/>
        <end position="528"/>
    </location>
</feature>
<dbReference type="Gene3D" id="1.25.40.390">
    <property type="match status" value="2"/>
</dbReference>
<dbReference type="EMBL" id="DXEN01000041">
    <property type="protein sequence ID" value="HIX86116.1"/>
    <property type="molecule type" value="Genomic_DNA"/>
</dbReference>
<feature type="signal peptide" evidence="1">
    <location>
        <begin position="1"/>
        <end position="23"/>
    </location>
</feature>
<organism evidence="2 3">
    <name type="scientific">Candidatus Parabacteroides intestinigallinarum</name>
    <dbReference type="NCBI Taxonomy" id="2838722"/>
    <lineage>
        <taxon>Bacteria</taxon>
        <taxon>Pseudomonadati</taxon>
        <taxon>Bacteroidota</taxon>
        <taxon>Bacteroidia</taxon>
        <taxon>Bacteroidales</taxon>
        <taxon>Tannerellaceae</taxon>
        <taxon>Parabacteroides</taxon>
    </lineage>
</organism>
<evidence type="ECO:0000256" key="1">
    <source>
        <dbReference type="SAM" id="SignalP"/>
    </source>
</evidence>
<dbReference type="Gene3D" id="1.20.120.840">
    <property type="entry name" value="SusD-like, tetratrico peptide repeats domain"/>
    <property type="match status" value="1"/>
</dbReference>
<gene>
    <name evidence="2" type="ORF">H9848_05870</name>
</gene>
<comment type="caution">
    <text evidence="2">The sequence shown here is derived from an EMBL/GenBank/DDBJ whole genome shotgun (WGS) entry which is preliminary data.</text>
</comment>
<dbReference type="AlphaFoldDB" id="A0A9D1XR18"/>
<proteinExistence type="predicted"/>
<evidence type="ECO:0000313" key="3">
    <source>
        <dbReference type="Proteomes" id="UP000823847"/>
    </source>
</evidence>
<dbReference type="Proteomes" id="UP000823847">
    <property type="component" value="Unassembled WGS sequence"/>
</dbReference>
<dbReference type="PROSITE" id="PS51257">
    <property type="entry name" value="PROKAR_LIPOPROTEIN"/>
    <property type="match status" value="1"/>
</dbReference>
<accession>A0A9D1XR18</accession>
<dbReference type="InterPro" id="IPR041662">
    <property type="entry name" value="SusD-like_2"/>
</dbReference>
<reference evidence="2" key="1">
    <citation type="journal article" date="2021" name="PeerJ">
        <title>Extensive microbial diversity within the chicken gut microbiome revealed by metagenomics and culture.</title>
        <authorList>
            <person name="Gilroy R."/>
            <person name="Ravi A."/>
            <person name="Getino M."/>
            <person name="Pursley I."/>
            <person name="Horton D.L."/>
            <person name="Alikhan N.F."/>
            <person name="Baker D."/>
            <person name="Gharbi K."/>
            <person name="Hall N."/>
            <person name="Watson M."/>
            <person name="Adriaenssens E.M."/>
            <person name="Foster-Nyarko E."/>
            <person name="Jarju S."/>
            <person name="Secka A."/>
            <person name="Antonio M."/>
            <person name="Oren A."/>
            <person name="Chaudhuri R.R."/>
            <person name="La Ragione R."/>
            <person name="Hildebrand F."/>
            <person name="Pallen M.J."/>
        </authorList>
    </citation>
    <scope>NUCLEOTIDE SEQUENCE</scope>
    <source>
        <strain evidence="2">ChiHecec2B26-12326</strain>
    </source>
</reference>
<evidence type="ECO:0000313" key="2">
    <source>
        <dbReference type="EMBL" id="HIX86116.1"/>
    </source>
</evidence>
<reference evidence="2" key="2">
    <citation type="submission" date="2021-04" db="EMBL/GenBank/DDBJ databases">
        <authorList>
            <person name="Gilroy R."/>
        </authorList>
    </citation>
    <scope>NUCLEOTIDE SEQUENCE</scope>
    <source>
        <strain evidence="2">ChiHecec2B26-12326</strain>
    </source>
</reference>
<protein>
    <submittedName>
        <fullName evidence="2">SusD/RagB family nutrient-binding outer membrane lipoprotein</fullName>
    </submittedName>
</protein>
<keyword evidence="1" id="KW-0732">Signal</keyword>
<dbReference type="SUPFAM" id="SSF48452">
    <property type="entry name" value="TPR-like"/>
    <property type="match status" value="1"/>
</dbReference>
<dbReference type="InterPro" id="IPR011990">
    <property type="entry name" value="TPR-like_helical_dom_sf"/>
</dbReference>